<evidence type="ECO:0000313" key="2">
    <source>
        <dbReference type="EMBL" id="MBB0246932.1"/>
    </source>
</evidence>
<evidence type="ECO:0000313" key="3">
    <source>
        <dbReference type="Proteomes" id="UP000538929"/>
    </source>
</evidence>
<sequence length="183" mass="18426">MQLPAGAALPHTRSHVLHWALTAVALTAVVGVLAVARPPAAGASPAVGEGPDPARAGYPVDCGPHGVAITHHAVVDLDGDGRAETIAAVRCDAAGGTPPGGVYLLTGGAADEPRVAETLVDPADGMIVDELIADGTGLVVRLLGYSGPDVPRSEPDLHGEAAWSWRDGALVREQRAPLTAVAV</sequence>
<dbReference type="Proteomes" id="UP000538929">
    <property type="component" value="Unassembled WGS sequence"/>
</dbReference>
<feature type="transmembrane region" description="Helical" evidence="1">
    <location>
        <begin position="16"/>
        <end position="36"/>
    </location>
</feature>
<reference evidence="3" key="1">
    <citation type="submission" date="2019-10" db="EMBL/GenBank/DDBJ databases">
        <title>Streptomyces sp. nov., a novel actinobacterium isolated from alkaline environment.</title>
        <authorList>
            <person name="Golinska P."/>
        </authorList>
    </citation>
    <scope>NUCLEOTIDE SEQUENCE [LARGE SCALE GENOMIC DNA]</scope>
    <source>
        <strain evidence="3">DSM 42118</strain>
    </source>
</reference>
<evidence type="ECO:0000256" key="1">
    <source>
        <dbReference type="SAM" id="Phobius"/>
    </source>
</evidence>
<keyword evidence="1" id="KW-0472">Membrane</keyword>
<proteinExistence type="predicted"/>
<dbReference type="AlphaFoldDB" id="A0A7W3THL7"/>
<organism evidence="2 3">
    <name type="scientific">Streptomyces alkaliphilus</name>
    <dbReference type="NCBI Taxonomy" id="1472722"/>
    <lineage>
        <taxon>Bacteria</taxon>
        <taxon>Bacillati</taxon>
        <taxon>Actinomycetota</taxon>
        <taxon>Actinomycetes</taxon>
        <taxon>Kitasatosporales</taxon>
        <taxon>Streptomycetaceae</taxon>
        <taxon>Streptomyces</taxon>
    </lineage>
</organism>
<keyword evidence="3" id="KW-1185">Reference proteome</keyword>
<dbReference type="EMBL" id="VKHT01001225">
    <property type="protein sequence ID" value="MBB0246932.1"/>
    <property type="molecule type" value="Genomic_DNA"/>
</dbReference>
<accession>A0A7W3THL7</accession>
<protein>
    <recommendedName>
        <fullName evidence="4">VCBS repeat-containing protein</fullName>
    </recommendedName>
</protein>
<keyword evidence="1" id="KW-1133">Transmembrane helix</keyword>
<evidence type="ECO:0008006" key="4">
    <source>
        <dbReference type="Google" id="ProtNLM"/>
    </source>
</evidence>
<gene>
    <name evidence="2" type="ORF">FNQ90_23110</name>
</gene>
<name>A0A7W3THL7_9ACTN</name>
<comment type="caution">
    <text evidence="2">The sequence shown here is derived from an EMBL/GenBank/DDBJ whole genome shotgun (WGS) entry which is preliminary data.</text>
</comment>
<keyword evidence="1" id="KW-0812">Transmembrane</keyword>